<dbReference type="PANTHER" id="PTHR14097">
    <property type="entry name" value="OXIDOREDUCTASE HTATIP2"/>
    <property type="match status" value="1"/>
</dbReference>
<accession>A0A6M4AX03</accession>
<dbReference type="GO" id="GO:0005737">
    <property type="term" value="C:cytoplasm"/>
    <property type="evidence" value="ECO:0007669"/>
    <property type="project" value="TreeGrafter"/>
</dbReference>
<proteinExistence type="predicted"/>
<evidence type="ECO:0000313" key="2">
    <source>
        <dbReference type="Proteomes" id="UP000503018"/>
    </source>
</evidence>
<protein>
    <submittedName>
        <fullName evidence="1">NAD-dependent dehydratase</fullName>
    </submittedName>
</protein>
<dbReference type="EMBL" id="CP053015">
    <property type="protein sequence ID" value="QJQ33296.1"/>
    <property type="molecule type" value="Genomic_DNA"/>
</dbReference>
<organism evidence="1 2">
    <name type="scientific">Sphingomonas lacunae</name>
    <dbReference type="NCBI Taxonomy" id="2698828"/>
    <lineage>
        <taxon>Bacteria</taxon>
        <taxon>Pseudomonadati</taxon>
        <taxon>Pseudomonadota</taxon>
        <taxon>Alphaproteobacteria</taxon>
        <taxon>Sphingomonadales</taxon>
        <taxon>Sphingomonadaceae</taxon>
        <taxon>Sphingomonas</taxon>
    </lineage>
</organism>
<dbReference type="KEGG" id="slan:GV829_13320"/>
<reference evidence="1 2" key="1">
    <citation type="submission" date="2020-01" db="EMBL/GenBank/DDBJ databases">
        <title>Sphingomonas sp. strain CSW-10.</title>
        <authorList>
            <person name="Chen W.-M."/>
        </authorList>
    </citation>
    <scope>NUCLEOTIDE SEQUENCE [LARGE SCALE GENOMIC DNA]</scope>
    <source>
        <strain evidence="1 2">CSW-10</strain>
    </source>
</reference>
<dbReference type="AlphaFoldDB" id="A0A6M4AX03"/>
<sequence length="214" mass="21974">MTDMLLIGATGMVGSAVIAEAGGAPLHVLARHSPPGVDVSRVTISPSEDWPAAIATLAPRILISALGTTIAQAGSQAAFRAVDHDLVLTAAGAARAAGTRHMIAVSSVGASAASRNFYLSTKGQVEDELAALGFDRVDLLRPGLLMGDRQGPRRTGEAMAMLLAPLTDALMQGPLRRYRSVRASAVARAILTLAATGGTGVHVHEHDAIMSLAD</sequence>
<gene>
    <name evidence="1" type="ORF">GV829_13320</name>
</gene>
<dbReference type="InterPro" id="IPR014843">
    <property type="entry name" value="Him1/Fmp52"/>
</dbReference>
<dbReference type="GO" id="GO:0051170">
    <property type="term" value="P:import into nucleus"/>
    <property type="evidence" value="ECO:0007669"/>
    <property type="project" value="TreeGrafter"/>
</dbReference>
<evidence type="ECO:0000313" key="1">
    <source>
        <dbReference type="EMBL" id="QJQ33296.1"/>
    </source>
</evidence>
<name>A0A6M4AX03_9SPHN</name>
<keyword evidence="2" id="KW-1185">Reference proteome</keyword>
<dbReference type="SUPFAM" id="SSF51735">
    <property type="entry name" value="NAD(P)-binding Rossmann-fold domains"/>
    <property type="match status" value="1"/>
</dbReference>
<dbReference type="InterPro" id="IPR036291">
    <property type="entry name" value="NAD(P)-bd_dom_sf"/>
</dbReference>
<dbReference type="Pfam" id="PF08732">
    <property type="entry name" value="HIM1"/>
    <property type="match status" value="1"/>
</dbReference>
<dbReference type="PANTHER" id="PTHR14097:SF7">
    <property type="entry name" value="OXIDOREDUCTASE HTATIP2"/>
    <property type="match status" value="1"/>
</dbReference>
<dbReference type="Proteomes" id="UP000503018">
    <property type="component" value="Chromosome"/>
</dbReference>
<dbReference type="Gene3D" id="3.40.50.720">
    <property type="entry name" value="NAD(P)-binding Rossmann-like Domain"/>
    <property type="match status" value="1"/>
</dbReference>